<evidence type="ECO:0000259" key="13">
    <source>
        <dbReference type="Pfam" id="PF00061"/>
    </source>
</evidence>
<comment type="subcellular location">
    <subcellularLocation>
        <location evidence="1">Secreted</location>
    </subcellularLocation>
</comment>
<keyword evidence="4" id="KW-0011">Acute phase</keyword>
<reference evidence="14" key="1">
    <citation type="submission" date="2024-01" db="EMBL/GenBank/DDBJ databases">
        <title>GRCr8: a new rat reference genome assembly contstructed from accurate long reads and long range scaffolding.</title>
        <authorList>
            <person name="Doris P.A."/>
            <person name="Kalbfleisch T."/>
            <person name="Li K."/>
            <person name="Howe K."/>
            <person name="Wood J."/>
        </authorList>
    </citation>
    <scope>NUCLEOTIDE SEQUENCE [LARGE SCALE GENOMIC DNA]</scope>
    <source>
        <strain evidence="14">Brown Norway</strain>
    </source>
</reference>
<dbReference type="PANTHER" id="PTHR11967">
    <property type="entry name" value="ALPHA-1-ACID GLYCOPROTEIN"/>
    <property type="match status" value="1"/>
</dbReference>
<dbReference type="OrthoDB" id="9448848at2759"/>
<feature type="chain" id="PRO_5002599533" evidence="12">
    <location>
        <begin position="49"/>
        <end position="235"/>
    </location>
</feature>
<proteinExistence type="evidence at protein level"/>
<evidence type="ECO:0000256" key="4">
    <source>
        <dbReference type="ARBA" id="ARBA00022486"/>
    </source>
</evidence>
<evidence type="ECO:0007829" key="17">
    <source>
        <dbReference type="PeptideAtlas" id="A0A0H2UHF8"/>
    </source>
</evidence>
<keyword evidence="11" id="KW-0873">Pyrrolidone carboxylic acid</keyword>
<evidence type="ECO:0000256" key="1">
    <source>
        <dbReference type="ARBA" id="ARBA00004613"/>
    </source>
</evidence>
<dbReference type="InterPro" id="IPR001500">
    <property type="entry name" value="A1A_glycop"/>
</dbReference>
<feature type="signal peptide" evidence="12">
    <location>
        <begin position="1"/>
        <end position="48"/>
    </location>
</feature>
<evidence type="ECO:0000256" key="12">
    <source>
        <dbReference type="SAM" id="SignalP"/>
    </source>
</evidence>
<protein>
    <submittedName>
        <fullName evidence="14">Orosomucoid 1</fullName>
    </submittedName>
</protein>
<dbReference type="InterPro" id="IPR012674">
    <property type="entry name" value="Calycin"/>
</dbReference>
<dbReference type="Pfam" id="PF00061">
    <property type="entry name" value="Lipocalin"/>
    <property type="match status" value="1"/>
</dbReference>
<dbReference type="InterPro" id="IPR000566">
    <property type="entry name" value="Lipocln_cytosolic_FA-bd_dom"/>
</dbReference>
<keyword evidence="8 11" id="KW-0325">Glycoprotein</keyword>
<evidence type="ECO:0000313" key="16">
    <source>
        <dbReference type="RGD" id="67390"/>
    </source>
</evidence>
<dbReference type="AlphaFoldDB" id="A0A0H2UHF8"/>
<dbReference type="SMR" id="A0A0H2UHF8"/>
<dbReference type="OMA" id="KTFMLAF"/>
<reference evidence="14" key="3">
    <citation type="submission" date="2025-09" db="UniProtKB">
        <authorList>
            <consortium name="Ensembl"/>
        </authorList>
    </citation>
    <scope>IDENTIFICATION</scope>
    <source>
        <strain evidence="14">Brown Norway</strain>
    </source>
</reference>
<comment type="similarity">
    <text evidence="2">Belongs to the calycin superfamily. Lipocalin family.</text>
</comment>
<evidence type="ECO:0000256" key="10">
    <source>
        <dbReference type="PIRSR" id="PIRSR036899-50"/>
    </source>
</evidence>
<keyword evidence="15" id="KW-1185">Reference proteome</keyword>
<evidence type="ECO:0000256" key="8">
    <source>
        <dbReference type="ARBA" id="ARBA00023180"/>
    </source>
</evidence>
<dbReference type="Bgee" id="ENSRNOG00000007886">
    <property type="expression patterns" value="Expressed in liver and 15 other cell types or tissues"/>
</dbReference>
<organism evidence="14 15">
    <name type="scientific">Rattus norvegicus</name>
    <name type="common">Rat</name>
    <dbReference type="NCBI Taxonomy" id="10116"/>
    <lineage>
        <taxon>Eukaryota</taxon>
        <taxon>Metazoa</taxon>
        <taxon>Chordata</taxon>
        <taxon>Craniata</taxon>
        <taxon>Vertebrata</taxon>
        <taxon>Euteleostomi</taxon>
        <taxon>Mammalia</taxon>
        <taxon>Eutheria</taxon>
        <taxon>Euarchontoglires</taxon>
        <taxon>Glires</taxon>
        <taxon>Rodentia</taxon>
        <taxon>Myomorpha</taxon>
        <taxon>Muroidea</taxon>
        <taxon>Muridae</taxon>
        <taxon>Murinae</taxon>
        <taxon>Rattus</taxon>
    </lineage>
</organism>
<reference evidence="14" key="2">
    <citation type="submission" date="2025-08" db="UniProtKB">
        <authorList>
            <consortium name="Ensembl"/>
        </authorList>
    </citation>
    <scope>IDENTIFICATION</scope>
    <source>
        <strain evidence="14">Brown Norway</strain>
    </source>
</reference>
<evidence type="ECO:0000256" key="3">
    <source>
        <dbReference type="ARBA" id="ARBA00022448"/>
    </source>
</evidence>
<evidence type="ECO:0000256" key="11">
    <source>
        <dbReference type="PIRSR" id="PIRSR036899-51"/>
    </source>
</evidence>
<dbReference type="FunFam" id="2.40.128.20:FF:000012">
    <property type="entry name" value="Alpha-1-acid glycoprotein 2"/>
    <property type="match status" value="1"/>
</dbReference>
<evidence type="ECO:0000256" key="7">
    <source>
        <dbReference type="ARBA" id="ARBA00023157"/>
    </source>
</evidence>
<dbReference type="Proteomes" id="UP000002494">
    <property type="component" value="Chromosome 5"/>
</dbReference>
<dbReference type="GO" id="GO:0005615">
    <property type="term" value="C:extracellular space"/>
    <property type="evidence" value="ECO:0007669"/>
    <property type="project" value="InterPro"/>
</dbReference>
<sequence length="235" mass="26711">MPFPHLVIKVTALSSHQLALPGPVPLSVFGMALHMVLVVLSLLPLLEAQNPEPANITLGIPITNETLKWLSDKWFYMGAAFRDPVFKQAVQTIQTEYFYLTPNLINDTIELREFQTTDDQCVYNFTHLGVQRENGTLSKCAGAVKIFAHLIVLKKHGTFMLAFNLTDENRGLSFYAKKPDLSPELRKIFQQAVKDVGMDESEIVFVDWTKDKCSEQQKQQLELEKETKKETKKDP</sequence>
<keyword evidence="17" id="KW-1267">Proteomics identification</keyword>
<dbReference type="CDD" id="cd19451">
    <property type="entry name" value="lipocalin_AGP-like"/>
    <property type="match status" value="1"/>
</dbReference>
<feature type="domain" description="Lipocalin/cytosolic fatty-acid binding" evidence="13">
    <location>
        <begin position="72"/>
        <end position="209"/>
    </location>
</feature>
<dbReference type="Ensembl" id="ENSRNOT00000010454.6">
    <property type="protein sequence ID" value="ENSRNOP00000010454.2"/>
    <property type="gene ID" value="ENSRNOG00000007886.6"/>
</dbReference>
<keyword evidence="5" id="KW-0964">Secreted</keyword>
<comment type="function">
    <text evidence="9">Functions as a transport protein in the blood stream. Binds various ligands in the interior of its beta-barrel domain. Appears to function in modulating the activity of the immune system during the acute-phase reaction.</text>
</comment>
<evidence type="ECO:0000256" key="6">
    <source>
        <dbReference type="ARBA" id="ARBA00022729"/>
    </source>
</evidence>
<accession>A0A0H2UHF8</accession>
<evidence type="ECO:0000256" key="5">
    <source>
        <dbReference type="ARBA" id="ARBA00022525"/>
    </source>
</evidence>
<keyword evidence="6 12" id="KW-0732">Signal</keyword>
<dbReference type="PANTHER" id="PTHR11967:SF2">
    <property type="entry name" value="ALPHA-1-ACID GLYCOPROTEIN 1"/>
    <property type="match status" value="1"/>
</dbReference>
<evidence type="ECO:0000256" key="2">
    <source>
        <dbReference type="ARBA" id="ARBA00006889"/>
    </source>
</evidence>
<feature type="modified residue" description="Pyrrolidone carboxylic acid" evidence="11">
    <location>
        <position position="49"/>
    </location>
</feature>
<dbReference type="PRINTS" id="PR00708">
    <property type="entry name" value="A1AGLPROTEIN"/>
</dbReference>
<feature type="disulfide bond" evidence="10">
    <location>
        <begin position="121"/>
        <end position="213"/>
    </location>
</feature>
<keyword evidence="3" id="KW-0813">Transport</keyword>
<dbReference type="Gene3D" id="2.40.128.20">
    <property type="match status" value="1"/>
</dbReference>
<evidence type="ECO:0000256" key="9">
    <source>
        <dbReference type="ARBA" id="ARBA00046193"/>
    </source>
</evidence>
<keyword evidence="7 10" id="KW-1015">Disulfide bond</keyword>
<evidence type="ECO:0000313" key="15">
    <source>
        <dbReference type="Proteomes" id="UP000002494"/>
    </source>
</evidence>
<dbReference type="GO" id="GO:0002682">
    <property type="term" value="P:regulation of immune system process"/>
    <property type="evidence" value="ECO:0007669"/>
    <property type="project" value="InterPro"/>
</dbReference>
<dbReference type="GeneTree" id="ENSGT00390000012130"/>
<gene>
    <name evidence="14 16" type="primary">Orm1</name>
</gene>
<dbReference type="PIRSF" id="PIRSF036899">
    <property type="entry name" value="AGP"/>
    <property type="match status" value="1"/>
</dbReference>
<evidence type="ECO:0000313" key="14">
    <source>
        <dbReference type="Ensembl" id="ENSRNOP00000010454.2"/>
    </source>
</evidence>
<dbReference type="SUPFAM" id="SSF50814">
    <property type="entry name" value="Lipocalins"/>
    <property type="match status" value="1"/>
</dbReference>
<name>A0A0H2UHF8_RAT</name>
<dbReference type="RGD" id="67390">
    <property type="gene designation" value="Orm1"/>
</dbReference>
<dbReference type="GO" id="GO:0006953">
    <property type="term" value="P:acute-phase response"/>
    <property type="evidence" value="ECO:0007669"/>
    <property type="project" value="UniProtKB-KW"/>
</dbReference>